<evidence type="ECO:0000313" key="2">
    <source>
        <dbReference type="EMBL" id="GGF93143.1"/>
    </source>
</evidence>
<keyword evidence="3" id="KW-1185">Reference proteome</keyword>
<comment type="caution">
    <text evidence="2">The sequence shown here is derived from an EMBL/GenBank/DDBJ whole genome shotgun (WGS) entry which is preliminary data.</text>
</comment>
<dbReference type="EMBL" id="BMKR01000020">
    <property type="protein sequence ID" value="GGF93143.1"/>
    <property type="molecule type" value="Genomic_DNA"/>
</dbReference>
<gene>
    <name evidence="2" type="ORF">GCM10010912_42670</name>
</gene>
<feature type="signal peptide" evidence="1">
    <location>
        <begin position="1"/>
        <end position="25"/>
    </location>
</feature>
<name>A0A917FPD2_9BACL</name>
<evidence type="ECO:0000313" key="3">
    <source>
        <dbReference type="Proteomes" id="UP000637643"/>
    </source>
</evidence>
<reference evidence="2" key="1">
    <citation type="journal article" date="2014" name="Int. J. Syst. Evol. Microbiol.">
        <title>Complete genome sequence of Corynebacterium casei LMG S-19264T (=DSM 44701T), isolated from a smear-ripened cheese.</title>
        <authorList>
            <consortium name="US DOE Joint Genome Institute (JGI-PGF)"/>
            <person name="Walter F."/>
            <person name="Albersmeier A."/>
            <person name="Kalinowski J."/>
            <person name="Ruckert C."/>
        </authorList>
    </citation>
    <scope>NUCLEOTIDE SEQUENCE</scope>
    <source>
        <strain evidence="2">CGMCC 1.16134</strain>
    </source>
</reference>
<proteinExistence type="predicted"/>
<dbReference type="AlphaFoldDB" id="A0A917FPD2"/>
<dbReference type="Proteomes" id="UP000637643">
    <property type="component" value="Unassembled WGS sequence"/>
</dbReference>
<keyword evidence="1" id="KW-0732">Signal</keyword>
<feature type="chain" id="PRO_5036995850" evidence="1">
    <location>
        <begin position="26"/>
        <end position="54"/>
    </location>
</feature>
<reference evidence="2" key="2">
    <citation type="submission" date="2020-09" db="EMBL/GenBank/DDBJ databases">
        <authorList>
            <person name="Sun Q."/>
            <person name="Zhou Y."/>
        </authorList>
    </citation>
    <scope>NUCLEOTIDE SEQUENCE</scope>
    <source>
        <strain evidence="2">CGMCC 1.16134</strain>
    </source>
</reference>
<accession>A0A917FPD2</accession>
<organism evidence="2 3">
    <name type="scientific">Paenibacillus albidus</name>
    <dbReference type="NCBI Taxonomy" id="2041023"/>
    <lineage>
        <taxon>Bacteria</taxon>
        <taxon>Bacillati</taxon>
        <taxon>Bacillota</taxon>
        <taxon>Bacilli</taxon>
        <taxon>Bacillales</taxon>
        <taxon>Paenibacillaceae</taxon>
        <taxon>Paenibacillus</taxon>
    </lineage>
</organism>
<protein>
    <submittedName>
        <fullName evidence="2">Uncharacterized protein</fullName>
    </submittedName>
</protein>
<evidence type="ECO:0000256" key="1">
    <source>
        <dbReference type="SAM" id="SignalP"/>
    </source>
</evidence>
<sequence>MARFVKIMLICMFLTSGLTPVRAEAAVDKQVKMQKKCLSPAMAQLQADLKKALD</sequence>